<dbReference type="EMBL" id="VYUT01000015">
    <property type="protein sequence ID" value="KAA9204721.1"/>
    <property type="molecule type" value="Genomic_DNA"/>
</dbReference>
<dbReference type="AlphaFoldDB" id="A0A5N0YP01"/>
<evidence type="ECO:0000313" key="1">
    <source>
        <dbReference type="EMBL" id="KAA9204721.1"/>
    </source>
</evidence>
<name>A0A5N0YP01_9ENTE</name>
<organism evidence="1 2">
    <name type="scientific">Enterococcus durans</name>
    <dbReference type="NCBI Taxonomy" id="53345"/>
    <lineage>
        <taxon>Bacteria</taxon>
        <taxon>Bacillati</taxon>
        <taxon>Bacillota</taxon>
        <taxon>Bacilli</taxon>
        <taxon>Lactobacillales</taxon>
        <taxon>Enterococcaceae</taxon>
        <taxon>Enterococcus</taxon>
    </lineage>
</organism>
<gene>
    <name evidence="1" type="ORF">F6X95_10785</name>
</gene>
<proteinExistence type="predicted"/>
<reference evidence="1 2" key="1">
    <citation type="submission" date="2019-09" db="EMBL/GenBank/DDBJ databases">
        <title>Vancomyinc resistant enterococci isolated from farm animals in Switzerland.</title>
        <authorList>
            <person name="Stevens M.J.A."/>
            <person name="Stephan R."/>
            <person name="Morach M."/>
            <person name="Nuesch-Inderbinen M."/>
        </authorList>
    </citation>
    <scope>NUCLEOTIDE SEQUENCE [LARGE SCALE GENOMIC DNA]</scope>
    <source>
        <strain evidence="1 2">GH27</strain>
    </source>
</reference>
<dbReference type="RefSeq" id="WP_104661063.1">
    <property type="nucleotide sequence ID" value="NZ_CP042597.1"/>
</dbReference>
<comment type="caution">
    <text evidence="1">The sequence shown here is derived from an EMBL/GenBank/DDBJ whole genome shotgun (WGS) entry which is preliminary data.</text>
</comment>
<accession>A0A5N0YP01</accession>
<dbReference type="Proteomes" id="UP000326078">
    <property type="component" value="Unassembled WGS sequence"/>
</dbReference>
<protein>
    <submittedName>
        <fullName evidence="1">Uncharacterized protein</fullName>
    </submittedName>
</protein>
<sequence>MDYTDTYRVISFLVDTKEEKYVNELLDHGWKILNIVQYKDENIQYGQYALGATKEVYDHFNFDTIKARERKASVEKYGFQFVF</sequence>
<evidence type="ECO:0000313" key="2">
    <source>
        <dbReference type="Proteomes" id="UP000326078"/>
    </source>
</evidence>